<protein>
    <submittedName>
        <fullName evidence="4">Flavodoxin family protein</fullName>
    </submittedName>
</protein>
<keyword evidence="1" id="KW-0285">Flavoprotein</keyword>
<evidence type="ECO:0000256" key="2">
    <source>
        <dbReference type="ARBA" id="ARBA00022643"/>
    </source>
</evidence>
<dbReference type="PANTHER" id="PTHR43278">
    <property type="entry name" value="NAD(P)H-DEPENDENT FMN-CONTAINING OXIDOREDUCTASE YWQN-RELATED"/>
    <property type="match status" value="1"/>
</dbReference>
<evidence type="ECO:0000259" key="3">
    <source>
        <dbReference type="Pfam" id="PF03358"/>
    </source>
</evidence>
<reference evidence="4 5" key="1">
    <citation type="journal article" date="2019" name="Nat. Med.">
        <title>A library of human gut bacterial isolates paired with longitudinal multiomics data enables mechanistic microbiome research.</title>
        <authorList>
            <person name="Poyet M."/>
            <person name="Groussin M."/>
            <person name="Gibbons S.M."/>
            <person name="Avila-Pacheco J."/>
            <person name="Jiang X."/>
            <person name="Kearney S.M."/>
            <person name="Perrotta A.R."/>
            <person name="Berdy B."/>
            <person name="Zhao S."/>
            <person name="Lieberman T.D."/>
            <person name="Swanson P.K."/>
            <person name="Smith M."/>
            <person name="Roesemann S."/>
            <person name="Alexander J.E."/>
            <person name="Rich S.A."/>
            <person name="Livny J."/>
            <person name="Vlamakis H."/>
            <person name="Clish C."/>
            <person name="Bullock K."/>
            <person name="Deik A."/>
            <person name="Scott J."/>
            <person name="Pierce K.A."/>
            <person name="Xavier R.J."/>
            <person name="Alm E.J."/>
        </authorList>
    </citation>
    <scope>NUCLEOTIDE SEQUENCE [LARGE SCALE GENOMIC DNA]</scope>
    <source>
        <strain evidence="4 5">BIOML-A19</strain>
    </source>
</reference>
<dbReference type="SUPFAM" id="SSF52218">
    <property type="entry name" value="Flavoproteins"/>
    <property type="match status" value="1"/>
</dbReference>
<accession>A0A7J5GZ48</accession>
<dbReference type="PANTHER" id="PTHR43278:SF2">
    <property type="entry name" value="IRON-SULFUR FLAVOPROTEIN"/>
    <property type="match status" value="1"/>
</dbReference>
<evidence type="ECO:0000313" key="5">
    <source>
        <dbReference type="Proteomes" id="UP000487221"/>
    </source>
</evidence>
<dbReference type="Proteomes" id="UP000487221">
    <property type="component" value="Unassembled WGS sequence"/>
</dbReference>
<gene>
    <name evidence="4" type="ORF">GAQ44_12565</name>
</gene>
<dbReference type="EMBL" id="WCTY01000022">
    <property type="protein sequence ID" value="KAB4182913.1"/>
    <property type="molecule type" value="Genomic_DNA"/>
</dbReference>
<dbReference type="RefSeq" id="WP_151875647.1">
    <property type="nucleotide sequence ID" value="NZ_WCTY01000022.1"/>
</dbReference>
<feature type="domain" description="NADPH-dependent FMN reductase-like" evidence="3">
    <location>
        <begin position="3"/>
        <end position="155"/>
    </location>
</feature>
<organism evidence="4 5">
    <name type="scientific">Bacteroides uniformis</name>
    <dbReference type="NCBI Taxonomy" id="820"/>
    <lineage>
        <taxon>Bacteria</taxon>
        <taxon>Pseudomonadati</taxon>
        <taxon>Bacteroidota</taxon>
        <taxon>Bacteroidia</taxon>
        <taxon>Bacteroidales</taxon>
        <taxon>Bacteroidaceae</taxon>
        <taxon>Bacteroides</taxon>
    </lineage>
</organism>
<proteinExistence type="predicted"/>
<comment type="caution">
    <text evidence="4">The sequence shown here is derived from an EMBL/GenBank/DDBJ whole genome shotgun (WGS) entry which is preliminary data.</text>
</comment>
<dbReference type="InterPro" id="IPR051796">
    <property type="entry name" value="ISF_SsuE-like"/>
</dbReference>
<keyword evidence="2" id="KW-0288">FMN</keyword>
<dbReference type="Gene3D" id="3.40.50.360">
    <property type="match status" value="1"/>
</dbReference>
<dbReference type="AlphaFoldDB" id="A0A7J5GZ48"/>
<dbReference type="GO" id="GO:0016491">
    <property type="term" value="F:oxidoreductase activity"/>
    <property type="evidence" value="ECO:0007669"/>
    <property type="project" value="InterPro"/>
</dbReference>
<dbReference type="InterPro" id="IPR005025">
    <property type="entry name" value="FMN_Rdtase-like_dom"/>
</dbReference>
<evidence type="ECO:0000313" key="4">
    <source>
        <dbReference type="EMBL" id="KAB4182913.1"/>
    </source>
</evidence>
<sequence>MSKIIILNGSPRLHGNTAGLIDTFKQNAEKRGHEITLFNLQKMNIHPCLGCFGGGKNPNKPCIQEDDMQQIYPAYEEADIVVLASPMYYWSITAQLKTVFDRLFAVAEKDANYTNPHKGCIMLMAAEGNNKNNFEPIEHYYHSLLEHLGWKNLGEIYAGGVMGIGDIKGHPALEDVKKLALSI</sequence>
<evidence type="ECO:0000256" key="1">
    <source>
        <dbReference type="ARBA" id="ARBA00022630"/>
    </source>
</evidence>
<dbReference type="Pfam" id="PF03358">
    <property type="entry name" value="FMN_red"/>
    <property type="match status" value="1"/>
</dbReference>
<name>A0A7J5GZ48_BACUN</name>
<dbReference type="InterPro" id="IPR029039">
    <property type="entry name" value="Flavoprotein-like_sf"/>
</dbReference>